<comment type="caution">
    <text evidence="3">The sequence shown here is derived from an EMBL/GenBank/DDBJ whole genome shotgun (WGS) entry which is preliminary data.</text>
</comment>
<dbReference type="Gramene" id="OE9A061187T1">
    <property type="protein sequence ID" value="OE9A061187C1"/>
    <property type="gene ID" value="OE9A061187"/>
</dbReference>
<keyword evidence="4" id="KW-1185">Reference proteome</keyword>
<evidence type="ECO:0000313" key="3">
    <source>
        <dbReference type="EMBL" id="CAA2946063.1"/>
    </source>
</evidence>
<accession>A0A8S0PIS0</accession>
<organism evidence="3 4">
    <name type="scientific">Olea europaea subsp. europaea</name>
    <dbReference type="NCBI Taxonomy" id="158383"/>
    <lineage>
        <taxon>Eukaryota</taxon>
        <taxon>Viridiplantae</taxon>
        <taxon>Streptophyta</taxon>
        <taxon>Embryophyta</taxon>
        <taxon>Tracheophyta</taxon>
        <taxon>Spermatophyta</taxon>
        <taxon>Magnoliopsida</taxon>
        <taxon>eudicotyledons</taxon>
        <taxon>Gunneridae</taxon>
        <taxon>Pentapetalae</taxon>
        <taxon>asterids</taxon>
        <taxon>lamiids</taxon>
        <taxon>Lamiales</taxon>
        <taxon>Oleaceae</taxon>
        <taxon>Oleeae</taxon>
        <taxon>Olea</taxon>
    </lineage>
</organism>
<dbReference type="EMBL" id="CACTIH010000062">
    <property type="protein sequence ID" value="CAA2946063.1"/>
    <property type="molecule type" value="Genomic_DNA"/>
</dbReference>
<dbReference type="Pfam" id="PF02214">
    <property type="entry name" value="BTB_2"/>
    <property type="match status" value="1"/>
</dbReference>
<dbReference type="PANTHER" id="PTHR11145:SF23">
    <property type="entry name" value="PROTEIN BINDING PROTEIN"/>
    <property type="match status" value="1"/>
</dbReference>
<dbReference type="InterPro" id="IPR011333">
    <property type="entry name" value="SKP1/BTB/POZ_sf"/>
</dbReference>
<dbReference type="SUPFAM" id="SSF50978">
    <property type="entry name" value="WD40 repeat-like"/>
    <property type="match status" value="1"/>
</dbReference>
<dbReference type="Proteomes" id="UP000594638">
    <property type="component" value="Unassembled WGS sequence"/>
</dbReference>
<dbReference type="InterPro" id="IPR000210">
    <property type="entry name" value="BTB/POZ_dom"/>
</dbReference>
<evidence type="ECO:0000256" key="1">
    <source>
        <dbReference type="ARBA" id="ARBA00004906"/>
    </source>
</evidence>
<dbReference type="PANTHER" id="PTHR11145">
    <property type="entry name" value="BTB/POZ DOMAIN-CONTAINING ADAPTER FOR CUL3-MEDIATED RHOA DEGRADATION PROTEIN FAMILY MEMBER"/>
    <property type="match status" value="1"/>
</dbReference>
<evidence type="ECO:0000313" key="4">
    <source>
        <dbReference type="Proteomes" id="UP000594638"/>
    </source>
</evidence>
<dbReference type="AlphaFoldDB" id="A0A8S0PIS0"/>
<dbReference type="Gene3D" id="2.130.10.10">
    <property type="entry name" value="YVTN repeat-like/Quinoprotein amine dehydrogenase"/>
    <property type="match status" value="1"/>
</dbReference>
<dbReference type="Gene3D" id="3.30.710.10">
    <property type="entry name" value="Potassium Channel Kv1.1, Chain A"/>
    <property type="match status" value="1"/>
</dbReference>
<dbReference type="PROSITE" id="PS50097">
    <property type="entry name" value="BTB"/>
    <property type="match status" value="1"/>
</dbReference>
<dbReference type="Pfam" id="PF25279">
    <property type="entry name" value="Beta_prop_At2g24240"/>
    <property type="match status" value="1"/>
</dbReference>
<sequence length="463" mass="50920">MPPFAGSNTFTYGFNQESNSNIVTIDVDGQLFQTTKQTLSLAGSKSLFSKISNSNQTIPFIDRDPEIFSVLLSLLRTGNLPSKAKAFDIQDLIFESQFYGIENLLVNAQSNPSQFDAFNLEKSLVLPLSGRDSPSAISTTQYCSIHVAHGSKISSFDWALQGKSTILTQFTVIDSLLSLSPKTAAAGATDFSGLQIIDLYKGFVKETLNWENVTRSGSTVQAIGSSPEYLFTSFESSRRNSNCIMVYDLNDSLRPVTEIGHYEIFGAQLDSAVPSTKLRWISSHNLLMASGSHSGPSGVSGSIRFWDIRSGNVVWELKEKSDCFSDVTFSDSLSAMFKVGVNSGELFFMDIRNMDADNSWVCLGDERKVIKGKKEGFGCKVESHGNQVFCSKGGDMELWSEVQAGNLKTREGGLQDRVFRRNLMGRAKDMGGSQITNLNFGGNKMFVSRKDQQCVEVWSSGRV</sequence>
<dbReference type="InterPro" id="IPR045068">
    <property type="entry name" value="BACURD1-3"/>
</dbReference>
<dbReference type="InterPro" id="IPR036322">
    <property type="entry name" value="WD40_repeat_dom_sf"/>
</dbReference>
<comment type="pathway">
    <text evidence="1">Protein modification; protein ubiquitination.</text>
</comment>
<gene>
    <name evidence="3" type="ORF">OLEA9_A061187</name>
</gene>
<dbReference type="SUPFAM" id="SSF54695">
    <property type="entry name" value="POZ domain"/>
    <property type="match status" value="1"/>
</dbReference>
<evidence type="ECO:0000259" key="2">
    <source>
        <dbReference type="PROSITE" id="PS50097"/>
    </source>
</evidence>
<proteinExistence type="predicted"/>
<dbReference type="OrthoDB" id="6077599at2759"/>
<feature type="domain" description="BTB" evidence="2">
    <location>
        <begin position="21"/>
        <end position="84"/>
    </location>
</feature>
<dbReference type="InterPro" id="IPR015943">
    <property type="entry name" value="WD40/YVTN_repeat-like_dom_sf"/>
</dbReference>
<protein>
    <submittedName>
        <fullName evidence="3">BTB POZ domain-containing At5g41330</fullName>
    </submittedName>
</protein>
<dbReference type="SMART" id="SM00225">
    <property type="entry name" value="BTB"/>
    <property type="match status" value="1"/>
</dbReference>
<dbReference type="InterPro" id="IPR057441">
    <property type="entry name" value="Beta_prop_At2g24240"/>
</dbReference>
<reference evidence="3 4" key="1">
    <citation type="submission" date="2019-12" db="EMBL/GenBank/DDBJ databases">
        <authorList>
            <person name="Alioto T."/>
            <person name="Alioto T."/>
            <person name="Gomez Garrido J."/>
        </authorList>
    </citation>
    <scope>NUCLEOTIDE SEQUENCE [LARGE SCALE GENOMIC DNA]</scope>
</reference>
<dbReference type="InterPro" id="IPR003131">
    <property type="entry name" value="T1-type_BTB"/>
</dbReference>
<dbReference type="GO" id="GO:0051260">
    <property type="term" value="P:protein homooligomerization"/>
    <property type="evidence" value="ECO:0007669"/>
    <property type="project" value="InterPro"/>
</dbReference>
<name>A0A8S0PIS0_OLEEU</name>